<reference evidence="1 2" key="2">
    <citation type="journal article" date="2018" name="Int. J. Syst. Evol. Microbiol.">
        <title>Burkholderia insecticola sp. nov., a gut symbiotic bacterium of the bean bug Riptortus pedestris.</title>
        <authorList>
            <person name="Takeshita K."/>
            <person name="Tamaki H."/>
            <person name="Ohbayashi T."/>
            <person name="Meng X.-Y."/>
            <person name="Sone T."/>
            <person name="Mitani Y."/>
            <person name="Peeters C."/>
            <person name="Kikuchi Y."/>
            <person name="Vandamme P."/>
        </authorList>
    </citation>
    <scope>NUCLEOTIDE SEQUENCE [LARGE SCALE GENOMIC DNA]</scope>
    <source>
        <strain evidence="1">RPE64</strain>
        <plasmid evidence="1 2">p1</plasmid>
    </source>
</reference>
<dbReference type="KEGG" id="buo:BRPE64_DCDS03640"/>
<dbReference type="Gene3D" id="3.40.190.10">
    <property type="entry name" value="Periplasmic binding protein-like II"/>
    <property type="match status" value="2"/>
</dbReference>
<sequence length="346" mass="39075">MQSTIWSYGCNPQEIHTMIGKLRLSVAMGDYDRTRPLLDGQVQIDGADPVYMTLSPEEMFFRAFRYQDFDISELSFSSYAVKTADGSCPYIAVPVFLSRAFRHTSIYVRTDRIERPEDLRGKRIGLPEYQLTANVWARAVLEDDFGLKPSDVKWVRGGIDEPGRPEKIKLDLPSDIQLEAAPEGDTISAMLDRGDIDGFMAPRPPGCAATNPNVGWLFRDPTAAAKDYYRRTRVFPIMHVVGIRKTLVEAHPWLPAAVLKAFTEAKRVALARLSDTSATKVTLPFVEEQLKAARELMGDDHWSYGIDANRDTLETFLRHHHSQGLSKRRLSIEDVFHPATFETAKI</sequence>
<dbReference type="Proteomes" id="UP000013966">
    <property type="component" value="Plasmid p1"/>
</dbReference>
<gene>
    <name evidence="1" type="ORF">BRPE64_DCDS03640</name>
</gene>
<keyword evidence="2" id="KW-1185">Reference proteome</keyword>
<dbReference type="AlphaFoldDB" id="R4WZV0"/>
<proteinExistence type="predicted"/>
<geneLocation type="plasmid" evidence="1 2">
    <name>p1</name>
</geneLocation>
<dbReference type="SUPFAM" id="SSF53850">
    <property type="entry name" value="Periplasmic binding protein-like II"/>
    <property type="match status" value="1"/>
</dbReference>
<accession>R4WZV0</accession>
<evidence type="ECO:0000313" key="2">
    <source>
        <dbReference type="Proteomes" id="UP000013966"/>
    </source>
</evidence>
<dbReference type="HOGENOM" id="CLU_072759_0_0_4"/>
<reference evidence="1 2" key="1">
    <citation type="journal article" date="2013" name="Genome Announc.">
        <title>Complete Genome Sequence of Burkholderia sp. Strain RPE64, Bacterial Symbiont of the Bean Bug Riptortus pedestris.</title>
        <authorList>
            <person name="Shibata T.F."/>
            <person name="Maeda T."/>
            <person name="Nikoh N."/>
            <person name="Yamaguchi K."/>
            <person name="Oshima K."/>
            <person name="Hattori M."/>
            <person name="Nishiyama T."/>
            <person name="Hasebe M."/>
            <person name="Fukatsu T."/>
            <person name="Kikuchi Y."/>
            <person name="Shigenobu S."/>
        </authorList>
    </citation>
    <scope>NUCLEOTIDE SEQUENCE [LARGE SCALE GENOMIC DNA]</scope>
    <source>
        <plasmid evidence="1 2">p1</plasmid>
    </source>
</reference>
<name>R4WZV0_9BURK</name>
<keyword evidence="1" id="KW-0614">Plasmid</keyword>
<evidence type="ECO:0000313" key="1">
    <source>
        <dbReference type="EMBL" id="BAN27300.1"/>
    </source>
</evidence>
<organism evidence="1 2">
    <name type="scientific">Caballeronia insecticola</name>
    <dbReference type="NCBI Taxonomy" id="758793"/>
    <lineage>
        <taxon>Bacteria</taxon>
        <taxon>Pseudomonadati</taxon>
        <taxon>Pseudomonadota</taxon>
        <taxon>Betaproteobacteria</taxon>
        <taxon>Burkholderiales</taxon>
        <taxon>Burkholderiaceae</taxon>
        <taxon>Caballeronia</taxon>
    </lineage>
</organism>
<dbReference type="EMBL" id="AP013061">
    <property type="protein sequence ID" value="BAN27300.1"/>
    <property type="molecule type" value="Genomic_DNA"/>
</dbReference>
<protein>
    <submittedName>
        <fullName evidence="1">4,5-dihydroxyphthalate decarboxylase PhtD</fullName>
    </submittedName>
</protein>
<dbReference type="PATRIC" id="fig|758793.3.peg.5511"/>